<organism evidence="2 3">
    <name type="scientific">Thermoactinomyces intermedius</name>
    <dbReference type="NCBI Taxonomy" id="2024"/>
    <lineage>
        <taxon>Bacteria</taxon>
        <taxon>Bacillati</taxon>
        <taxon>Bacillota</taxon>
        <taxon>Bacilli</taxon>
        <taxon>Bacillales</taxon>
        <taxon>Thermoactinomycetaceae</taxon>
        <taxon>Thermoactinomyces</taxon>
    </lineage>
</organism>
<accession>A0A8I1DBD9</accession>
<dbReference type="EMBL" id="JAECVW010000001">
    <property type="protein sequence ID" value="MBH8594268.1"/>
    <property type="molecule type" value="Genomic_DNA"/>
</dbReference>
<protein>
    <submittedName>
        <fullName evidence="2">Energy-coupled thiamine transporter ThiT</fullName>
    </submittedName>
</protein>
<dbReference type="Gene3D" id="1.10.1760.20">
    <property type="match status" value="1"/>
</dbReference>
<keyword evidence="1" id="KW-1133">Transmembrane helix</keyword>
<evidence type="ECO:0000256" key="1">
    <source>
        <dbReference type="SAM" id="Phobius"/>
    </source>
</evidence>
<dbReference type="Pfam" id="PF09515">
    <property type="entry name" value="Thia_YuaJ"/>
    <property type="match status" value="1"/>
</dbReference>
<dbReference type="Proteomes" id="UP000633619">
    <property type="component" value="Unassembled WGS sequence"/>
</dbReference>
<dbReference type="AlphaFoldDB" id="A0A8I1DBD9"/>
<dbReference type="GO" id="GO:0015234">
    <property type="term" value="F:thiamine transmembrane transporter activity"/>
    <property type="evidence" value="ECO:0007669"/>
    <property type="project" value="InterPro"/>
</dbReference>
<evidence type="ECO:0000313" key="2">
    <source>
        <dbReference type="EMBL" id="MBH8594268.1"/>
    </source>
</evidence>
<comment type="caution">
    <text evidence="2">The sequence shown here is derived from an EMBL/GenBank/DDBJ whole genome shotgun (WGS) entry which is preliminary data.</text>
</comment>
<reference evidence="2 3" key="1">
    <citation type="submission" date="2020-12" db="EMBL/GenBank/DDBJ databases">
        <title>WGS of Thermoactinomyces spp.</title>
        <authorList>
            <person name="Cheng K."/>
        </authorList>
    </citation>
    <scope>NUCLEOTIDE SEQUENCE [LARGE SCALE GENOMIC DNA]</scope>
    <source>
        <strain evidence="3">CICC 10671\DSM 43846</strain>
    </source>
</reference>
<dbReference type="InterPro" id="IPR012651">
    <property type="entry name" value="Thia_Transptr_ThiT"/>
</dbReference>
<name>A0A8I1DBD9_THEIN</name>
<feature type="transmembrane region" description="Helical" evidence="1">
    <location>
        <begin position="153"/>
        <end position="171"/>
    </location>
</feature>
<gene>
    <name evidence="2" type="primary">thiT</name>
    <name evidence="2" type="ORF">I8U20_02885</name>
</gene>
<feature type="transmembrane region" description="Helical" evidence="1">
    <location>
        <begin position="82"/>
        <end position="101"/>
    </location>
</feature>
<proteinExistence type="predicted"/>
<feature type="transmembrane region" description="Helical" evidence="1">
    <location>
        <begin position="31"/>
        <end position="50"/>
    </location>
</feature>
<dbReference type="NCBIfam" id="TIGR02357">
    <property type="entry name" value="ECF_ThiT_YuaJ"/>
    <property type="match status" value="1"/>
</dbReference>
<feature type="transmembrane region" description="Helical" evidence="1">
    <location>
        <begin position="108"/>
        <end position="133"/>
    </location>
</feature>
<sequence>MAGKKLVTMIEIAMMAAIAVVLHKLMIPFHLWPNGGSVTFSMVPIAAVALRRGAKAGVLCGGITGLLLWILGGTVIHPAQAVLDYPLAFGALGVAGWIRIGEDTKKPLLFLSLGLLLSGGLRLTAHFLSGVIFFKAFTPAGQSVYLYSLVYNLSYILPEVILTFLIMAGICRSAPQLIRRQG</sequence>
<evidence type="ECO:0000313" key="3">
    <source>
        <dbReference type="Proteomes" id="UP000633619"/>
    </source>
</evidence>
<feature type="transmembrane region" description="Helical" evidence="1">
    <location>
        <begin position="57"/>
        <end position="76"/>
    </location>
</feature>
<dbReference type="RefSeq" id="WP_181730785.1">
    <property type="nucleotide sequence ID" value="NZ_JACEIR010000001.1"/>
</dbReference>
<feature type="transmembrane region" description="Helical" evidence="1">
    <location>
        <begin position="7"/>
        <end position="25"/>
    </location>
</feature>
<keyword evidence="1" id="KW-0812">Transmembrane</keyword>
<dbReference type="GO" id="GO:0005886">
    <property type="term" value="C:plasma membrane"/>
    <property type="evidence" value="ECO:0007669"/>
    <property type="project" value="InterPro"/>
</dbReference>
<keyword evidence="3" id="KW-1185">Reference proteome</keyword>
<keyword evidence="1" id="KW-0472">Membrane</keyword>